<name>F0QQJ1_MYCSL</name>
<dbReference type="RefSeq" id="WP_013609709.1">
    <property type="nucleotide sequence ID" value="NC_015155.1"/>
</dbReference>
<accession>F0QQJ1</accession>
<organism evidence="2 3">
    <name type="scientific">Mycoplasma suis (strain Illinois)</name>
    <dbReference type="NCBI Taxonomy" id="768700"/>
    <lineage>
        <taxon>Bacteria</taxon>
        <taxon>Bacillati</taxon>
        <taxon>Mycoplasmatota</taxon>
        <taxon>Mollicutes</taxon>
        <taxon>Mycoplasmataceae</taxon>
        <taxon>Mycoplasma</taxon>
    </lineage>
</organism>
<evidence type="ECO:0000256" key="1">
    <source>
        <dbReference type="SAM" id="Phobius"/>
    </source>
</evidence>
<protein>
    <submittedName>
        <fullName evidence="2">Uncharacterized protein</fullName>
    </submittedName>
</protein>
<dbReference type="STRING" id="768700.MSU_0217"/>
<dbReference type="KEGG" id="mss:MSU_0217"/>
<evidence type="ECO:0000313" key="3">
    <source>
        <dbReference type="Proteomes" id="UP000007484"/>
    </source>
</evidence>
<sequence length="198" mass="22543">MLGDLLSAKRLITSFFGIAVVAGGGGIGLTSLLMGKDSTGRVELPPKETPSGRLERDPEIKLEKERIAEYIYKDEQSEKPICRFWDASGITRKATSLKMTEEECEKLIKEIPELTSLNKPFKWLKTEWTYISKTLKELFIPSLSEDPVSKYTSPEKNEQWTFNKEWLCTNSSSENKEIVSCQKVGREELIKQGFQINN</sequence>
<keyword evidence="3" id="KW-1185">Reference proteome</keyword>
<feature type="transmembrane region" description="Helical" evidence="1">
    <location>
        <begin position="12"/>
        <end position="34"/>
    </location>
</feature>
<dbReference type="HOGENOM" id="CLU_1370889_0_0_14"/>
<gene>
    <name evidence="2" type="ordered locus">MSU_0217</name>
</gene>
<reference evidence="2 3" key="1">
    <citation type="journal article" date="2011" name="J. Bacteriol.">
        <title>Complete genome sequences of two hemotropic Mycoplasmas, Mycoplasma haemofelis strain Ohio2 and Mycoplasma suis strain Illinois.</title>
        <authorList>
            <person name="Messick J.B."/>
            <person name="Santos A.P."/>
            <person name="Guimaraes A.M."/>
        </authorList>
    </citation>
    <scope>NUCLEOTIDE SEQUENCE [LARGE SCALE GENOMIC DNA]</scope>
    <source>
        <strain evidence="2 3">Illinois</strain>
    </source>
</reference>
<keyword evidence="1" id="KW-0472">Membrane</keyword>
<keyword evidence="1" id="KW-1133">Transmembrane helix</keyword>
<dbReference type="AlphaFoldDB" id="F0QQJ1"/>
<evidence type="ECO:0000313" key="2">
    <source>
        <dbReference type="EMBL" id="ADX97761.1"/>
    </source>
</evidence>
<dbReference type="Proteomes" id="UP000007484">
    <property type="component" value="Chromosome"/>
</dbReference>
<dbReference type="EMBL" id="CP002525">
    <property type="protein sequence ID" value="ADX97761.1"/>
    <property type="molecule type" value="Genomic_DNA"/>
</dbReference>
<keyword evidence="1" id="KW-0812">Transmembrane</keyword>
<proteinExistence type="predicted"/>